<dbReference type="EMBL" id="JAANNP010000070">
    <property type="protein sequence ID" value="NHC15926.1"/>
    <property type="molecule type" value="Genomic_DNA"/>
</dbReference>
<evidence type="ECO:0000256" key="1">
    <source>
        <dbReference type="SAM" id="MobiDB-lite"/>
    </source>
</evidence>
<evidence type="ECO:0000256" key="2">
    <source>
        <dbReference type="SAM" id="SignalP"/>
    </source>
</evidence>
<dbReference type="InterPro" id="IPR018711">
    <property type="entry name" value="NAGPA"/>
</dbReference>
<organism evidence="5 6">
    <name type="scientific">Motilibacter deserti</name>
    <dbReference type="NCBI Taxonomy" id="2714956"/>
    <lineage>
        <taxon>Bacteria</taxon>
        <taxon>Bacillati</taxon>
        <taxon>Actinomycetota</taxon>
        <taxon>Actinomycetes</taxon>
        <taxon>Motilibacterales</taxon>
        <taxon>Motilibacteraceae</taxon>
        <taxon>Motilibacter</taxon>
    </lineage>
</organism>
<proteinExistence type="predicted"/>
<dbReference type="InterPro" id="IPR029052">
    <property type="entry name" value="Metallo-depent_PP-like"/>
</dbReference>
<feature type="domain" description="Calcineurin-like phosphoesterase" evidence="3">
    <location>
        <begin position="764"/>
        <end position="928"/>
    </location>
</feature>
<evidence type="ECO:0000313" key="6">
    <source>
        <dbReference type="Proteomes" id="UP000800981"/>
    </source>
</evidence>
<evidence type="ECO:0000313" key="5">
    <source>
        <dbReference type="EMBL" id="NHC15926.1"/>
    </source>
</evidence>
<dbReference type="Gene3D" id="3.60.21.10">
    <property type="match status" value="1"/>
</dbReference>
<accession>A0ABX0GY59</accession>
<dbReference type="SUPFAM" id="SSF56300">
    <property type="entry name" value="Metallo-dependent phosphatases"/>
    <property type="match status" value="1"/>
</dbReference>
<feature type="domain" description="Phosphodiester glycosidase" evidence="4">
    <location>
        <begin position="242"/>
        <end position="387"/>
    </location>
</feature>
<name>A0ABX0GY59_9ACTN</name>
<dbReference type="PANTHER" id="PTHR40446:SF2">
    <property type="entry name" value="N-ACETYLGLUCOSAMINE-1-PHOSPHODIESTER ALPHA-N-ACETYLGLUCOSAMINIDASE"/>
    <property type="match status" value="1"/>
</dbReference>
<dbReference type="Pfam" id="PF00149">
    <property type="entry name" value="Metallophos"/>
    <property type="match status" value="1"/>
</dbReference>
<keyword evidence="6" id="KW-1185">Reference proteome</keyword>
<evidence type="ECO:0000259" key="3">
    <source>
        <dbReference type="Pfam" id="PF00149"/>
    </source>
</evidence>
<dbReference type="Pfam" id="PF09992">
    <property type="entry name" value="NAGPA"/>
    <property type="match status" value="1"/>
</dbReference>
<reference evidence="5 6" key="1">
    <citation type="submission" date="2020-03" db="EMBL/GenBank/DDBJ databases">
        <title>Two novel Motilibacter sp.</title>
        <authorList>
            <person name="Liu S."/>
        </authorList>
    </citation>
    <scope>NUCLEOTIDE SEQUENCE [LARGE SCALE GENOMIC DNA]</scope>
    <source>
        <strain evidence="5 6">E257</strain>
    </source>
</reference>
<keyword evidence="2" id="KW-0732">Signal</keyword>
<dbReference type="Proteomes" id="UP000800981">
    <property type="component" value="Unassembled WGS sequence"/>
</dbReference>
<protein>
    <submittedName>
        <fullName evidence="5">Metallophosphoesterase</fullName>
    </submittedName>
</protein>
<dbReference type="PANTHER" id="PTHR40446">
    <property type="entry name" value="N-ACETYLGLUCOSAMINE-1-PHOSPHODIESTER ALPHA-N-ACETYLGLUCOSAMINIDASE"/>
    <property type="match status" value="1"/>
</dbReference>
<dbReference type="InterPro" id="IPR004843">
    <property type="entry name" value="Calcineurin-like_PHP"/>
</dbReference>
<feature type="region of interest" description="Disordered" evidence="1">
    <location>
        <begin position="353"/>
        <end position="379"/>
    </location>
</feature>
<feature type="signal peptide" evidence="2">
    <location>
        <begin position="1"/>
        <end position="15"/>
    </location>
</feature>
<sequence length="1132" mass="116903">MLAPALVLSASPAYAAVPVPAPAGTGSSSAADLPDLALAPAGQAIVTDRDENVVAPGVTHTSFDRIDARGWIRGDVLVADLDEDRVTVDYLSPGTVSGRAVLSEQAARAGAVAGVNGDFFDINDTGAPLGVGLGRSGGLTNAPASGHNDSATIGADGLGRIAQVFLAGSASTGEGDRVTLANLNSPSVSAGGVGLYTPAWGAAPRTRVIDGVAGVREVLVRDGVVVANGAVGTTPLAADEMALVGREAGATALSAFSVGERVDVSYGPRSDAGDVAVAVSGNKQLVRDGVVLPVDDVDLHPRTAVGFSADGRRMVLVTIDGRQVDSRGMTERELGAFVRDLGADDVLNLDGGGSSTMLARTPGDAAPEVVNSPSDGGERLTPNGLGLLVAPGSGKLTGVHVEPVVEDERSERVLAGLSRVLRASGHDETYSPVRTDVRWHANPTTDAYVTPGADNTVVVTGRRPGDVAIEASGKRDRDVVGVADLVVLGAPVRLATTVPQVSLNGAGATGSFEVVGYDADGFSTWVEPRDVTLSYDADVVRVEAAGKGFRVTALRGDDAAAVTVTVRGLSATVPVTTGLQSVVVDAMDDLATWTANRAPATTGSAISTAPGRTGGTAIALDYSLTNSTATRAAYLQARTPFALPGTPQRIGAWVLGDGSGAWLRGNIFDAAGGAAKTIDLASSVNWTGWRYVEATVPAGLQPPFRFQRLYAVETAPTRQYSGRIVVDDLTVKVAREVSIPAAQQVVDPVVVTDGTVQDGKRWNFAVLSDVQFTADAPESDLVQQARRTIREVLAAGPEFLVINGDFLDRAFANDVALAKRVLDEEIGDRLPYYYVPGNHEASGPGTIVEWSKVFGAGYRAFDRNGTRFVLLDTSLGTLRGSGFGQIVMLRQALDSAESDPSVRSVVVMGHHPVDDPLPTKNSQLADRKEAQLLVDWLAAFRAETGKGAAYVASHAGVFGASRTDGVLLPLLGNAGKGPSSAPGAGGFTGWAMFGVNASAPLVDDKVRHRAAPERKDPDAWLRVDFRPHVDTLELQAPATLAVGASAKASATAVQDGRRVPVAYPVSADWSGSRELLVGDPDDVRSRHVAVLDPSTGTLTALKPGSFDLSVTVNGATRTVRVSVAAAALRPAA</sequence>
<evidence type="ECO:0000259" key="4">
    <source>
        <dbReference type="Pfam" id="PF09992"/>
    </source>
</evidence>
<comment type="caution">
    <text evidence="5">The sequence shown here is derived from an EMBL/GenBank/DDBJ whole genome shotgun (WGS) entry which is preliminary data.</text>
</comment>
<feature type="chain" id="PRO_5045460551" evidence="2">
    <location>
        <begin position="16"/>
        <end position="1132"/>
    </location>
</feature>
<gene>
    <name evidence="5" type="ORF">G9H71_19260</name>
</gene>